<keyword evidence="3" id="KW-1185">Reference proteome</keyword>
<name>A0A8H8DGP9_9FUNG</name>
<proteinExistence type="predicted"/>
<dbReference type="Proteomes" id="UP000673691">
    <property type="component" value="Unassembled WGS sequence"/>
</dbReference>
<evidence type="ECO:0000313" key="2">
    <source>
        <dbReference type="EMBL" id="KAG5457929.1"/>
    </source>
</evidence>
<sequence length="163" mass="17087">MHRGKVFAPMPITIRQGSAARRVSASVTVRQGWHSAGGAGETGFPRCTEPGAVWAGGAPGGDWGRKKRVRGEGPTANEGDNSLHCSPTITLISDKEWDWRRQGTEASSPERHGDAGVVYDVGERTAKGTGPAGGGGEGQVWLSLHRCSGLRETSASGRGGWPK</sequence>
<accession>A0A8H8DGP9</accession>
<organism evidence="2 3">
    <name type="scientific">Olpidium bornovanus</name>
    <dbReference type="NCBI Taxonomy" id="278681"/>
    <lineage>
        <taxon>Eukaryota</taxon>
        <taxon>Fungi</taxon>
        <taxon>Fungi incertae sedis</taxon>
        <taxon>Olpidiomycota</taxon>
        <taxon>Olpidiomycotina</taxon>
        <taxon>Olpidiomycetes</taxon>
        <taxon>Olpidiales</taxon>
        <taxon>Olpidiaceae</taxon>
        <taxon>Olpidium</taxon>
    </lineage>
</organism>
<gene>
    <name evidence="2" type="ORF">BJ554DRAFT_1948</name>
</gene>
<evidence type="ECO:0000256" key="1">
    <source>
        <dbReference type="SAM" id="MobiDB-lite"/>
    </source>
</evidence>
<dbReference type="AlphaFoldDB" id="A0A8H8DGP9"/>
<comment type="caution">
    <text evidence="2">The sequence shown here is derived from an EMBL/GenBank/DDBJ whole genome shotgun (WGS) entry which is preliminary data.</text>
</comment>
<dbReference type="EMBL" id="JAEFCI010009244">
    <property type="protein sequence ID" value="KAG5457929.1"/>
    <property type="molecule type" value="Genomic_DNA"/>
</dbReference>
<protein>
    <submittedName>
        <fullName evidence="2">Uncharacterized protein</fullName>
    </submittedName>
</protein>
<reference evidence="2 3" key="1">
    <citation type="journal article" name="Sci. Rep.">
        <title>Genome-scale phylogenetic analyses confirm Olpidium as the closest living zoosporic fungus to the non-flagellated, terrestrial fungi.</title>
        <authorList>
            <person name="Chang Y."/>
            <person name="Rochon D."/>
            <person name="Sekimoto S."/>
            <person name="Wang Y."/>
            <person name="Chovatia M."/>
            <person name="Sandor L."/>
            <person name="Salamov A."/>
            <person name="Grigoriev I.V."/>
            <person name="Stajich J.E."/>
            <person name="Spatafora J.W."/>
        </authorList>
    </citation>
    <scope>NUCLEOTIDE SEQUENCE [LARGE SCALE GENOMIC DNA]</scope>
    <source>
        <strain evidence="2">S191</strain>
    </source>
</reference>
<feature type="region of interest" description="Disordered" evidence="1">
    <location>
        <begin position="54"/>
        <end position="86"/>
    </location>
</feature>
<evidence type="ECO:0000313" key="3">
    <source>
        <dbReference type="Proteomes" id="UP000673691"/>
    </source>
</evidence>